<dbReference type="GO" id="GO:0005524">
    <property type="term" value="F:ATP binding"/>
    <property type="evidence" value="ECO:0007669"/>
    <property type="project" value="UniProtKB-UniRule"/>
</dbReference>
<feature type="region of interest" description="Disordered" evidence="4">
    <location>
        <begin position="286"/>
        <end position="341"/>
    </location>
</feature>
<evidence type="ECO:0000256" key="4">
    <source>
        <dbReference type="SAM" id="MobiDB-lite"/>
    </source>
</evidence>
<dbReference type="CDD" id="cd00180">
    <property type="entry name" value="PKc"/>
    <property type="match status" value="1"/>
</dbReference>
<accession>A0A8J5V4U7</accession>
<feature type="compositionally biased region" description="Basic and acidic residues" evidence="4">
    <location>
        <begin position="714"/>
        <end position="733"/>
    </location>
</feature>
<feature type="region of interest" description="Disordered" evidence="4">
    <location>
        <begin position="395"/>
        <end position="430"/>
    </location>
</feature>
<dbReference type="AlphaFoldDB" id="A0A8J5V4U7"/>
<name>A0A8J5V4U7_9ASCO</name>
<feature type="compositionally biased region" description="Polar residues" evidence="4">
    <location>
        <begin position="291"/>
        <end position="300"/>
    </location>
</feature>
<proteinExistence type="predicted"/>
<dbReference type="InterPro" id="IPR000719">
    <property type="entry name" value="Prot_kinase_dom"/>
</dbReference>
<keyword evidence="1 3" id="KW-0547">Nucleotide-binding</keyword>
<dbReference type="PANTHER" id="PTHR24347">
    <property type="entry name" value="SERINE/THREONINE-PROTEIN KINASE"/>
    <property type="match status" value="1"/>
</dbReference>
<feature type="region of interest" description="Disordered" evidence="4">
    <location>
        <begin position="711"/>
        <end position="733"/>
    </location>
</feature>
<feature type="binding site" evidence="3">
    <location>
        <position position="502"/>
    </location>
    <ligand>
        <name>ATP</name>
        <dbReference type="ChEBI" id="CHEBI:30616"/>
    </ligand>
</feature>
<keyword evidence="2 3" id="KW-0067">ATP-binding</keyword>
<organism evidence="6 7">
    <name type="scientific">[Candida] subhashii</name>
    <dbReference type="NCBI Taxonomy" id="561895"/>
    <lineage>
        <taxon>Eukaryota</taxon>
        <taxon>Fungi</taxon>
        <taxon>Dikarya</taxon>
        <taxon>Ascomycota</taxon>
        <taxon>Saccharomycotina</taxon>
        <taxon>Pichiomycetes</taxon>
        <taxon>Debaryomycetaceae</taxon>
        <taxon>Spathaspora</taxon>
    </lineage>
</organism>
<gene>
    <name evidence="6" type="ORF">J8A68_001077</name>
</gene>
<comment type="caution">
    <text evidence="6">The sequence shown here is derived from an EMBL/GenBank/DDBJ whole genome shotgun (WGS) entry which is preliminary data.</text>
</comment>
<dbReference type="EMBL" id="JAGSYN010000050">
    <property type="protein sequence ID" value="KAG7665389.1"/>
    <property type="molecule type" value="Genomic_DNA"/>
</dbReference>
<dbReference type="PROSITE" id="PS00107">
    <property type="entry name" value="PROTEIN_KINASE_ATP"/>
    <property type="match status" value="1"/>
</dbReference>
<feature type="domain" description="Protein kinase" evidence="5">
    <location>
        <begin position="473"/>
        <end position="960"/>
    </location>
</feature>
<dbReference type="Pfam" id="PF00069">
    <property type="entry name" value="Pkinase"/>
    <property type="match status" value="2"/>
</dbReference>
<dbReference type="PROSITE" id="PS50011">
    <property type="entry name" value="PROTEIN_KINASE_DOM"/>
    <property type="match status" value="1"/>
</dbReference>
<reference evidence="6 7" key="1">
    <citation type="journal article" date="2021" name="DNA Res.">
        <title>Genome analysis of Candida subhashii reveals its hybrid nature and dual mitochondrial genome conformations.</title>
        <authorList>
            <person name="Mixao V."/>
            <person name="Hegedusova E."/>
            <person name="Saus E."/>
            <person name="Pryszcz L.P."/>
            <person name="Cillingova A."/>
            <person name="Nosek J."/>
            <person name="Gabaldon T."/>
        </authorList>
    </citation>
    <scope>NUCLEOTIDE SEQUENCE [LARGE SCALE GENOMIC DNA]</scope>
    <source>
        <strain evidence="6 7">CBS 10753</strain>
    </source>
</reference>
<keyword evidence="7" id="KW-1185">Reference proteome</keyword>
<feature type="compositionally biased region" description="Gly residues" evidence="4">
    <location>
        <begin position="395"/>
        <end position="417"/>
    </location>
</feature>
<dbReference type="SMART" id="SM00220">
    <property type="entry name" value="S_TKc"/>
    <property type="match status" value="1"/>
</dbReference>
<sequence>MEIPLKSKPKVSTVNLLDESKFQLNHSPSPTNDTQTSLPSDLLKIRHSAAGSRNNTFVNRPDVQQDYIHQPINQPQILPPSFPANWKLTRRYSETEKNNFDSETGHRIYEDGKIRPQTIRSHEIGGSSVGGGRLERHKTYTQLSREQQQERQRQNYKIDYENQVPSGMDSTVMKIYSRSHNSEIDADSGAGLVGLEDEYIPGLDFSNMIYEWNKSSSDLDLKDTQGGSGSGSASGNEFISPAHTPHSREASYLDLKTLHAKVAPQPIKNANASSSKFSYSKLTEYMKQRRGSNQSQTVPTSIVPLTHGATSPENNISDKRSSQDDLSTSPRAKKQRSAIKPDTGDLTYEIIMNSLPPNFNELPYSQRKRIVQSFSDSIDYSQFSLFAKNYLGTSQGSGRGSSGGVGSGGNGGGGFRSGSGSNNNSFIRRPRMGSVNTIAGRLLARTSTTDFQKLQECKPKYNVDEKGAIVLGHELGKIIGFGAWGTIRECTDIKDGNIRACKIVKSIKENYDPKGSKNCGTGKSNPKVLQVFKKEIEIWKKLKHEHILGLIDYLETEHTIFCIMNRINGGTLFELVSTWGQFNSGLLTTTGPLEFSINSQRERLKRVIDCTSQIVNALLYMHDEKGIVHGDLKLENVLIEKKPPDCFKMILCDFGMSRIYSTRISRKNSRLHHDRNNHHHPHLDKENHLVINPVPQSILDEEVLMLRSRSTNTEYRKPYQGDDSPSTKKLDLGIRDDSQVGLDSYFDKSKPHGPSLQSVHLTPQHTASTDSLYEFKNAFLQKELQHQQQAIDSDLPHSHIGSLPYAAPELLLPSPPPLGPSADVWALGVLMYAMCVGKLPFQHQYEPRLRAMIAAGKYNNTDLKKACLLEWVLATDPSKKNENNEKDGIHAADMILQSPSLVDLNRQRALQDLQLEWAEYKSRLEFEWLYKIIEGCLEKDITKRWDTQKIYEALEDHPEFHCGNFR</sequence>
<dbReference type="GO" id="GO:0030447">
    <property type="term" value="P:filamentous growth"/>
    <property type="evidence" value="ECO:0007669"/>
    <property type="project" value="UniProtKB-ARBA"/>
</dbReference>
<evidence type="ECO:0000256" key="2">
    <source>
        <dbReference type="ARBA" id="ARBA00022840"/>
    </source>
</evidence>
<evidence type="ECO:0000256" key="1">
    <source>
        <dbReference type="ARBA" id="ARBA00022741"/>
    </source>
</evidence>
<evidence type="ECO:0000259" key="5">
    <source>
        <dbReference type="PROSITE" id="PS50011"/>
    </source>
</evidence>
<evidence type="ECO:0000313" key="7">
    <source>
        <dbReference type="Proteomes" id="UP000694255"/>
    </source>
</evidence>
<dbReference type="GeneID" id="73467878"/>
<dbReference type="RefSeq" id="XP_049265621.1">
    <property type="nucleotide sequence ID" value="XM_049404692.1"/>
</dbReference>
<dbReference type="Proteomes" id="UP000694255">
    <property type="component" value="Unassembled WGS sequence"/>
</dbReference>
<evidence type="ECO:0000256" key="3">
    <source>
        <dbReference type="PROSITE-ProRule" id="PRU10141"/>
    </source>
</evidence>
<dbReference type="OrthoDB" id="4062651at2759"/>
<feature type="region of interest" description="Disordered" evidence="4">
    <location>
        <begin position="220"/>
        <end position="247"/>
    </location>
</feature>
<dbReference type="GO" id="GO:0004672">
    <property type="term" value="F:protein kinase activity"/>
    <property type="evidence" value="ECO:0007669"/>
    <property type="project" value="InterPro"/>
</dbReference>
<dbReference type="PROSITE" id="PS00108">
    <property type="entry name" value="PROTEIN_KINASE_ST"/>
    <property type="match status" value="1"/>
</dbReference>
<dbReference type="InterPro" id="IPR017441">
    <property type="entry name" value="Protein_kinase_ATP_BS"/>
</dbReference>
<protein>
    <recommendedName>
        <fullName evidence="5">Protein kinase domain-containing protein</fullName>
    </recommendedName>
</protein>
<dbReference type="InterPro" id="IPR008271">
    <property type="entry name" value="Ser/Thr_kinase_AS"/>
</dbReference>
<evidence type="ECO:0000313" key="6">
    <source>
        <dbReference type="EMBL" id="KAG7665389.1"/>
    </source>
</evidence>